<protein>
    <recommendedName>
        <fullName evidence="10">pullulanase</fullName>
        <ecNumber evidence="10">3.2.1.41</ecNumber>
    </recommendedName>
    <alternativeName>
        <fullName evidence="11">Alpha-dextrin endo-1,6-alpha-glucosidase</fullName>
    </alternativeName>
    <alternativeName>
        <fullName evidence="12">Pullulan 6-glucanohydrolase</fullName>
    </alternativeName>
</protein>
<dbReference type="InterPro" id="IPR013783">
    <property type="entry name" value="Ig-like_fold"/>
</dbReference>
<comment type="catalytic activity">
    <reaction evidence="9">
        <text>Hydrolysis of (1-&gt;6)-alpha-D-glucosidic linkages in pullulan, amylopectin and glycogen, and in the alpha- and beta-limit dextrins of amylopectin and glycogen.</text>
        <dbReference type="EC" id="3.2.1.41"/>
    </reaction>
</comment>
<keyword evidence="7" id="KW-0572">Peptidoglycan-anchor</keyword>
<dbReference type="NCBIfam" id="TIGR01167">
    <property type="entry name" value="LPXTG_anchor"/>
    <property type="match status" value="1"/>
</dbReference>
<dbReference type="InterPro" id="IPR013784">
    <property type="entry name" value="Carb-bd-like_fold"/>
</dbReference>
<dbReference type="Gene3D" id="2.60.40.1220">
    <property type="match status" value="1"/>
</dbReference>
<evidence type="ECO:0000256" key="8">
    <source>
        <dbReference type="ARBA" id="ARBA00023295"/>
    </source>
</evidence>
<evidence type="ECO:0000256" key="3">
    <source>
        <dbReference type="ARBA" id="ARBA00022525"/>
    </source>
</evidence>
<dbReference type="STRING" id="1121925.SAMN02746011_00992"/>
<feature type="region of interest" description="Disordered" evidence="13">
    <location>
        <begin position="96"/>
        <end position="125"/>
    </location>
</feature>
<dbReference type="CDD" id="cd11341">
    <property type="entry name" value="AmyAc_Pullulanase_LD-like"/>
    <property type="match status" value="1"/>
</dbReference>
<keyword evidence="4" id="KW-0732">Signal</keyword>
<dbReference type="Gene3D" id="2.60.40.10">
    <property type="entry name" value="Immunoglobulins"/>
    <property type="match status" value="1"/>
</dbReference>
<evidence type="ECO:0000256" key="6">
    <source>
        <dbReference type="ARBA" id="ARBA00022837"/>
    </source>
</evidence>
<evidence type="ECO:0000256" key="13">
    <source>
        <dbReference type="SAM" id="MobiDB-lite"/>
    </source>
</evidence>
<dbReference type="InterPro" id="IPR017853">
    <property type="entry name" value="GH"/>
</dbReference>
<dbReference type="SMART" id="SM00642">
    <property type="entry name" value="Aamy"/>
    <property type="match status" value="2"/>
</dbReference>
<evidence type="ECO:0000259" key="14">
    <source>
        <dbReference type="SMART" id="SM00642"/>
    </source>
</evidence>
<dbReference type="GO" id="GO:0030246">
    <property type="term" value="F:carbohydrate binding"/>
    <property type="evidence" value="ECO:0007669"/>
    <property type="project" value="InterPro"/>
</dbReference>
<dbReference type="Pfam" id="PF18033">
    <property type="entry name" value="SpuA_C"/>
    <property type="match status" value="1"/>
</dbReference>
<dbReference type="Proteomes" id="UP000189941">
    <property type="component" value="Unassembled WGS sequence"/>
</dbReference>
<feature type="compositionally biased region" description="Basic and acidic residues" evidence="13">
    <location>
        <begin position="2119"/>
        <end position="2134"/>
    </location>
</feature>
<dbReference type="Gene3D" id="3.90.400.10">
    <property type="entry name" value="Oligo-1,6-glucosidase, Domain 2"/>
    <property type="match status" value="1"/>
</dbReference>
<keyword evidence="8" id="KW-0326">Glycosidase</keyword>
<dbReference type="NCBIfam" id="TIGR02102">
    <property type="entry name" value="pullulan_Gpos"/>
    <property type="match status" value="1"/>
</dbReference>
<dbReference type="GO" id="GO:0005975">
    <property type="term" value="P:carbohydrate metabolic process"/>
    <property type="evidence" value="ECO:0007669"/>
    <property type="project" value="InterPro"/>
</dbReference>
<dbReference type="Pfam" id="PF02922">
    <property type="entry name" value="CBM_48"/>
    <property type="match status" value="1"/>
</dbReference>
<evidence type="ECO:0000256" key="1">
    <source>
        <dbReference type="ARBA" id="ARBA00008061"/>
    </source>
</evidence>
<feature type="domain" description="Glycosyl hydrolase family 13 catalytic" evidence="14">
    <location>
        <begin position="576"/>
        <end position="953"/>
    </location>
</feature>
<organism evidence="15 16">
    <name type="scientific">Globicatella sulfidifaciens DSM 15739</name>
    <dbReference type="NCBI Taxonomy" id="1121925"/>
    <lineage>
        <taxon>Bacteria</taxon>
        <taxon>Bacillati</taxon>
        <taxon>Bacillota</taxon>
        <taxon>Bacilli</taxon>
        <taxon>Lactobacillales</taxon>
        <taxon>Aerococcaceae</taxon>
        <taxon>Globicatella</taxon>
    </lineage>
</organism>
<evidence type="ECO:0000313" key="15">
    <source>
        <dbReference type="EMBL" id="SJZ50925.1"/>
    </source>
</evidence>
<dbReference type="OrthoDB" id="9761875at2"/>
<evidence type="ECO:0000256" key="11">
    <source>
        <dbReference type="ARBA" id="ARBA00029618"/>
    </source>
</evidence>
<dbReference type="SUPFAM" id="SSF49452">
    <property type="entry name" value="Starch-binding domain-like"/>
    <property type="match status" value="4"/>
</dbReference>
<dbReference type="GO" id="GO:0051060">
    <property type="term" value="F:pullulanase activity"/>
    <property type="evidence" value="ECO:0007669"/>
    <property type="project" value="UniProtKB-EC"/>
</dbReference>
<keyword evidence="2" id="KW-0134">Cell wall</keyword>
<evidence type="ECO:0000256" key="9">
    <source>
        <dbReference type="ARBA" id="ARBA00023965"/>
    </source>
</evidence>
<evidence type="ECO:0000313" key="16">
    <source>
        <dbReference type="Proteomes" id="UP000189941"/>
    </source>
</evidence>
<dbReference type="InterPro" id="IPR011838">
    <property type="entry name" value="Pullulan_Gpos"/>
</dbReference>
<dbReference type="SUPFAM" id="SSF81296">
    <property type="entry name" value="E set domains"/>
    <property type="match status" value="1"/>
</dbReference>
<dbReference type="Pfam" id="PF03714">
    <property type="entry name" value="PUD"/>
    <property type="match status" value="4"/>
</dbReference>
<dbReference type="EMBL" id="FUWO01000007">
    <property type="protein sequence ID" value="SJZ50925.1"/>
    <property type="molecule type" value="Genomic_DNA"/>
</dbReference>
<feature type="region of interest" description="Disordered" evidence="13">
    <location>
        <begin position="2083"/>
        <end position="2134"/>
    </location>
</feature>
<gene>
    <name evidence="15" type="ORF">SAMN02746011_00992</name>
</gene>
<keyword evidence="16" id="KW-1185">Reference proteome</keyword>
<evidence type="ECO:0000256" key="2">
    <source>
        <dbReference type="ARBA" id="ARBA00022512"/>
    </source>
</evidence>
<keyword evidence="5" id="KW-0378">Hydrolase</keyword>
<dbReference type="CDD" id="cd10315">
    <property type="entry name" value="CBM41_pullulanase"/>
    <property type="match status" value="4"/>
</dbReference>
<comment type="similarity">
    <text evidence="1">Belongs to the glycosyl hydrolase 13 family.</text>
</comment>
<dbReference type="InterPro" id="IPR014756">
    <property type="entry name" value="Ig_E-set"/>
</dbReference>
<dbReference type="InterPro" id="IPR004193">
    <property type="entry name" value="Glyco_hydro_13_N"/>
</dbReference>
<dbReference type="InterPro" id="IPR045857">
    <property type="entry name" value="O16G_dom_2"/>
</dbReference>
<dbReference type="InterPro" id="IPR014755">
    <property type="entry name" value="Cu-Rt/internalin_Ig-like"/>
</dbReference>
<proteinExistence type="inferred from homology"/>
<dbReference type="Pfam" id="PF04650">
    <property type="entry name" value="YSIRK_signal"/>
    <property type="match status" value="1"/>
</dbReference>
<evidence type="ECO:0000256" key="7">
    <source>
        <dbReference type="ARBA" id="ARBA00023088"/>
    </source>
</evidence>
<dbReference type="Pfam" id="PF00746">
    <property type="entry name" value="Gram_pos_anchor"/>
    <property type="match status" value="1"/>
</dbReference>
<evidence type="ECO:0000256" key="5">
    <source>
        <dbReference type="ARBA" id="ARBA00022801"/>
    </source>
</evidence>
<dbReference type="PANTHER" id="PTHR43002">
    <property type="entry name" value="GLYCOGEN DEBRANCHING ENZYME"/>
    <property type="match status" value="1"/>
</dbReference>
<dbReference type="EC" id="3.2.1.41" evidence="10"/>
<dbReference type="InterPro" id="IPR019931">
    <property type="entry name" value="LPXTG_anchor"/>
</dbReference>
<accession>A0A1T4L862</accession>
<keyword evidence="6" id="KW-0106">Calcium</keyword>
<evidence type="ECO:0000256" key="12">
    <source>
        <dbReference type="ARBA" id="ARBA00031076"/>
    </source>
</evidence>
<dbReference type="Pfam" id="PF00128">
    <property type="entry name" value="Alpha-amylase"/>
    <property type="match status" value="3"/>
</dbReference>
<reference evidence="16" key="1">
    <citation type="submission" date="2017-02" db="EMBL/GenBank/DDBJ databases">
        <authorList>
            <person name="Varghese N."/>
            <person name="Submissions S."/>
        </authorList>
    </citation>
    <scope>NUCLEOTIDE SEQUENCE [LARGE SCALE GENOMIC DNA]</scope>
    <source>
        <strain evidence="16">DSM 15739</strain>
    </source>
</reference>
<dbReference type="Gene3D" id="3.20.20.80">
    <property type="entry name" value="Glycosidases"/>
    <property type="match status" value="2"/>
</dbReference>
<dbReference type="InterPro" id="IPR040806">
    <property type="entry name" value="SpuA_C"/>
</dbReference>
<dbReference type="RefSeq" id="WP_078755760.1">
    <property type="nucleotide sequence ID" value="NZ_FUWO01000007.1"/>
</dbReference>
<dbReference type="Gene3D" id="2.60.40.1110">
    <property type="match status" value="4"/>
</dbReference>
<dbReference type="InterPro" id="IPR005323">
    <property type="entry name" value="CBM41_pullulanase"/>
</dbReference>
<evidence type="ECO:0000256" key="10">
    <source>
        <dbReference type="ARBA" id="ARBA00024062"/>
    </source>
</evidence>
<dbReference type="NCBIfam" id="TIGR01168">
    <property type="entry name" value="YSIRK_signal"/>
    <property type="match status" value="1"/>
</dbReference>
<dbReference type="CDD" id="cd02860">
    <property type="entry name" value="E_set_Pullulanase"/>
    <property type="match status" value="1"/>
</dbReference>
<evidence type="ECO:0000256" key="4">
    <source>
        <dbReference type="ARBA" id="ARBA00022729"/>
    </source>
</evidence>
<dbReference type="InterPro" id="IPR013780">
    <property type="entry name" value="Glyco_hydro_b"/>
</dbReference>
<keyword evidence="3" id="KW-0964">Secreted</keyword>
<dbReference type="InterPro" id="IPR005877">
    <property type="entry name" value="YSIRK_signal_dom"/>
</dbReference>
<dbReference type="Gene3D" id="2.60.40.1180">
    <property type="entry name" value="Golgi alpha-mannosidase II"/>
    <property type="match status" value="1"/>
</dbReference>
<feature type="compositionally biased region" description="Acidic residues" evidence="13">
    <location>
        <begin position="104"/>
        <end position="125"/>
    </location>
</feature>
<dbReference type="InterPro" id="IPR006047">
    <property type="entry name" value="GH13_cat_dom"/>
</dbReference>
<dbReference type="SUPFAM" id="SSF51445">
    <property type="entry name" value="(Trans)glycosidases"/>
    <property type="match status" value="2"/>
</dbReference>
<sequence length="2177" mass="242106">MTGKNNLEVRRAKLSQKVEKFGIRRFKVGTASVLIGAGLFFNANFVSAQTVTDGTLSDSADSALVADANATEAEVPLVDTAVSSEVNADAIEETPVVAESNTETVEEEAETELAETSDTEVSEIPETELAETTEAEIAESVEESTQLLETTIVDTNTAVEDEPINDATTVNEPVTLLAESVETSISEEVTEDSTPVTSNSDEAVNTIASNEKLSVAAAINNIATDVEPIEEGMIRLHFENLPEDKIGTLGIWYWGGVENESEGWPKGATLFDPNKKDEYGYYIDIAQSANPADIGFLLLDTAGTDDETIKITPTDQTVKLLTGEMNEAWIDADFQTNSYQPLKDENVLRINYLRSDNNYENLGVWSWFDVENEPQNWPTEALMFEQEGQYGRYVDLPLSKGLESSIGFLIVNTADGSKPLTDLAFSDRKTHSQIFLRDNDQTVYTNPYFVAENKVDPSTATPGVHNVTVEASVNKEVESNHFALLDVTITNPDNAEIKQIIADTSALGTSAEVKISPELNRVTITATHDTKPGEYQIPIRVYDADNGYYETTASVVVKEHEKAEGELDWDEQVIYFMLTDRFFDGDSTNNNPYNLPYESAKNQGGVYRGGDFKGVTAKLDYLKELGVTSIWVTPIVENIKYNVGGTENVDEFYAYHGYWASDFEELNPHLGSLADFHELIDEAAARGINILVDVVLNHPGYGLNEGESLPVEGFPTAEDQERFADLIRQEEGMDPDTQRSLSGLPDFETERHEVREQLVAWQSQWLEKATTSKGNSIYGFRVDTVKNVDNTTWQHFKNVLTELDSDFHLIGESWGANYTNDNDDLGEGKMDSLLDFGFKEIAKQLVNGDLTGAQQELINRNGFITNAESLAQFLSSHDEDGFTYSLDGDLNKQKIAATIQLTAKGLPVIYYGEELGLSGKNNWPYYDNRYQFDWDKVEGNDMHEHYTKLLDFRNEHSELMARGDRTTLAGNNSEKWLIAKRSYNDQNAYIATNLNETATPLTIEVSGEDTVLFDHYSGNSYNATLSETGQYVVNIEAPAINDGGTLLLTVTNGDIINAKLASEEEPPVEEGMLRIHFKELPDQAHDTLGLWTWGDVATPSEQLGSWPTGATNFGEARQDDYGYYLDVRKSSLEAKKINYLINNNKGDNITGDQSIDIISPAMDEVWIDADWGVNYYKPIETPNTVRINYYRTDGNYDNLGLWTWGSSENPGENWPDGIDLDREGEYGYYADVKLSDLAELGFLIVDESTGEKVQEQDFIFKDLENHSQLFIRDNDPKIYTNPYYVSQIQLNSAEQLSENTIELQFSSTEGLTNEELLNGLTVTSSTQQSVTLDSVAIQEGGTTVLLTGDFAIADAPFGITFEDITVNTRTGWRLTDEVYGYDGDLGMKLNETGTIAEMNLWSPSAQEVNVVVYDKDDNNAVVGRVAMTASDKGVWNVKLDAGKDLGLETLTNYLYHYEIIRDGKKYLVLDPYAKSMGAWDNTNPMPVPEDVVSKPVGKAAFVAPDQLGPKLDFANIEGYKKREDAIIYEAHVRDFTSDPNIADELTAQFGTFAAFVERLDYLQDLGVTHIQLLPVMNYYNVNELINDERLLEYASSNSNYNWGYDPQNYFALTGMYSEDPTNPSKRIEEFKNLVNEIHKRGMGVILDVVYNHTAQVHIFEDLEPNYYHFMKADGTPKESFGGGRLGTTHKMARRVLVDSIKYLVDEYKVDGFRFDMMGDHDAASIEEAYNAAKALNPNILMLGEGWVTYEGDDGLPEQPADQTWMQLTDSVASFSDEIRNELKSGFGSEGQPRFLTNGARNLELIFNNIIGRPSNFKADDPGDVIQYIAAHDNLTLFDVIAQSIKKDPKDHSDEILRRVRLGNSIILTSQGTPFIHSGQEYGRTKQYLHPDYRTTVSDDLIPNKATYMVDADGNPFEYPYFIHDSYDSSDAINRFDWEKATNAEKYAENVLTHNYTRGLIAIRRSTDAFSHDLASEIDEYVSLITVPNTDPNARVEANDLIIGYQAKASNGDIYAVFINADDKERTVNFGGVFKHLADAKVIADAKQAGTSVIETPEGVVLDKDSITLDGLTTAILLIKKAEEIPGQEEETPGQEGEAPGQEEETPGQEGEAPGQEEETPSKEKETDAKAKPIEKVEYAAVLPNTGEKVNTSIFTAAALSVLVGLGLIVKKTEEEQE</sequence>
<feature type="domain" description="Glycosyl hydrolase family 13 catalytic" evidence="14">
    <location>
        <begin position="1529"/>
        <end position="1912"/>
    </location>
</feature>
<name>A0A1T4L862_9LACT</name>